<gene>
    <name evidence="1" type="ORF">EJ03DRAFT_381377</name>
</gene>
<dbReference type="Proteomes" id="UP000799436">
    <property type="component" value="Unassembled WGS sequence"/>
</dbReference>
<organism evidence="1 2">
    <name type="scientific">Teratosphaeria nubilosa</name>
    <dbReference type="NCBI Taxonomy" id="161662"/>
    <lineage>
        <taxon>Eukaryota</taxon>
        <taxon>Fungi</taxon>
        <taxon>Dikarya</taxon>
        <taxon>Ascomycota</taxon>
        <taxon>Pezizomycotina</taxon>
        <taxon>Dothideomycetes</taxon>
        <taxon>Dothideomycetidae</taxon>
        <taxon>Mycosphaerellales</taxon>
        <taxon>Teratosphaeriaceae</taxon>
        <taxon>Teratosphaeria</taxon>
    </lineage>
</organism>
<sequence length="156" mass="17105">MSRHHTARQSNDHLKKIQSLPTICTSLQQPCNFNFFPWRSAWGSWPALLRAMTMISPKRSATADSTNLCNAFILKTTMTSAALTTRGSPLQLVKIFRMATTLRLNLSRKTKLARMLRGSGTINTGGFATPISLLLVTTLGVVCRGTALMAQTLGTH</sequence>
<evidence type="ECO:0000313" key="1">
    <source>
        <dbReference type="EMBL" id="KAF2771547.1"/>
    </source>
</evidence>
<dbReference type="AlphaFoldDB" id="A0A6G1LF82"/>
<dbReference type="EMBL" id="ML995819">
    <property type="protein sequence ID" value="KAF2771547.1"/>
    <property type="molecule type" value="Genomic_DNA"/>
</dbReference>
<keyword evidence="2" id="KW-1185">Reference proteome</keyword>
<reference evidence="1" key="1">
    <citation type="journal article" date="2020" name="Stud. Mycol.">
        <title>101 Dothideomycetes genomes: a test case for predicting lifestyles and emergence of pathogens.</title>
        <authorList>
            <person name="Haridas S."/>
            <person name="Albert R."/>
            <person name="Binder M."/>
            <person name="Bloem J."/>
            <person name="Labutti K."/>
            <person name="Salamov A."/>
            <person name="Andreopoulos B."/>
            <person name="Baker S."/>
            <person name="Barry K."/>
            <person name="Bills G."/>
            <person name="Bluhm B."/>
            <person name="Cannon C."/>
            <person name="Castanera R."/>
            <person name="Culley D."/>
            <person name="Daum C."/>
            <person name="Ezra D."/>
            <person name="Gonzalez J."/>
            <person name="Henrissat B."/>
            <person name="Kuo A."/>
            <person name="Liang C."/>
            <person name="Lipzen A."/>
            <person name="Lutzoni F."/>
            <person name="Magnuson J."/>
            <person name="Mondo S."/>
            <person name="Nolan M."/>
            <person name="Ohm R."/>
            <person name="Pangilinan J."/>
            <person name="Park H.-J."/>
            <person name="Ramirez L."/>
            <person name="Alfaro M."/>
            <person name="Sun H."/>
            <person name="Tritt A."/>
            <person name="Yoshinaga Y."/>
            <person name="Zwiers L.-H."/>
            <person name="Turgeon B."/>
            <person name="Goodwin S."/>
            <person name="Spatafora J."/>
            <person name="Crous P."/>
            <person name="Grigoriev I."/>
        </authorList>
    </citation>
    <scope>NUCLEOTIDE SEQUENCE</scope>
    <source>
        <strain evidence="1">CBS 116005</strain>
    </source>
</reference>
<accession>A0A6G1LF82</accession>
<evidence type="ECO:0000313" key="2">
    <source>
        <dbReference type="Proteomes" id="UP000799436"/>
    </source>
</evidence>
<protein>
    <submittedName>
        <fullName evidence="1">Uncharacterized protein</fullName>
    </submittedName>
</protein>
<name>A0A6G1LF82_9PEZI</name>
<proteinExistence type="predicted"/>